<keyword evidence="1" id="KW-0067">ATP-binding</keyword>
<dbReference type="EMBL" id="CM045758">
    <property type="protein sequence ID" value="KAI8029284.1"/>
    <property type="molecule type" value="Genomic_DNA"/>
</dbReference>
<evidence type="ECO:0000313" key="1">
    <source>
        <dbReference type="EMBL" id="KAI8029284.1"/>
    </source>
</evidence>
<keyword evidence="2" id="KW-1185">Reference proteome</keyword>
<name>A0ACC0IVJ2_9ERIC</name>
<gene>
    <name evidence="1" type="ORF">LOK49_LG01G03120</name>
</gene>
<sequence>MLIFTNTTDMSFRLKIFFEQAGCIGGWGCCQWLFRIKSAVLNAELLQNSRLHILEEFNVGLCDYLIATDGSHT</sequence>
<organism evidence="1 2">
    <name type="scientific">Camellia lanceoleosa</name>
    <dbReference type="NCBI Taxonomy" id="1840588"/>
    <lineage>
        <taxon>Eukaryota</taxon>
        <taxon>Viridiplantae</taxon>
        <taxon>Streptophyta</taxon>
        <taxon>Embryophyta</taxon>
        <taxon>Tracheophyta</taxon>
        <taxon>Spermatophyta</taxon>
        <taxon>Magnoliopsida</taxon>
        <taxon>eudicotyledons</taxon>
        <taxon>Gunneridae</taxon>
        <taxon>Pentapetalae</taxon>
        <taxon>asterids</taxon>
        <taxon>Ericales</taxon>
        <taxon>Theaceae</taxon>
        <taxon>Camellia</taxon>
    </lineage>
</organism>
<comment type="caution">
    <text evidence="1">The sequence shown here is derived from an EMBL/GenBank/DDBJ whole genome shotgun (WGS) entry which is preliminary data.</text>
</comment>
<accession>A0ACC0IVJ2</accession>
<protein>
    <submittedName>
        <fullName evidence="1">DEAD-box ATP-dependent RNA helicase 16</fullName>
    </submittedName>
</protein>
<dbReference type="Proteomes" id="UP001060215">
    <property type="component" value="Chromosome 1"/>
</dbReference>
<keyword evidence="1" id="KW-0347">Helicase</keyword>
<proteinExistence type="predicted"/>
<reference evidence="1 2" key="1">
    <citation type="journal article" date="2022" name="Plant J.">
        <title>Chromosome-level genome of Camellia lanceoleosa provides a valuable resource for understanding genome evolution and self-incompatibility.</title>
        <authorList>
            <person name="Gong W."/>
            <person name="Xiao S."/>
            <person name="Wang L."/>
            <person name="Liao Z."/>
            <person name="Chang Y."/>
            <person name="Mo W."/>
            <person name="Hu G."/>
            <person name="Li W."/>
            <person name="Zhao G."/>
            <person name="Zhu H."/>
            <person name="Hu X."/>
            <person name="Ji K."/>
            <person name="Xiang X."/>
            <person name="Song Q."/>
            <person name="Yuan D."/>
            <person name="Jin S."/>
            <person name="Zhang L."/>
        </authorList>
    </citation>
    <scope>NUCLEOTIDE SEQUENCE [LARGE SCALE GENOMIC DNA]</scope>
    <source>
        <strain evidence="1">SQ_2022a</strain>
    </source>
</reference>
<keyword evidence="1" id="KW-0378">Hydrolase</keyword>
<keyword evidence="1" id="KW-0547">Nucleotide-binding</keyword>
<evidence type="ECO:0000313" key="2">
    <source>
        <dbReference type="Proteomes" id="UP001060215"/>
    </source>
</evidence>